<organism evidence="2 3">
    <name type="scientific">Citricoccus parietis</name>
    <dbReference type="NCBI Taxonomy" id="592307"/>
    <lineage>
        <taxon>Bacteria</taxon>
        <taxon>Bacillati</taxon>
        <taxon>Actinomycetota</taxon>
        <taxon>Actinomycetes</taxon>
        <taxon>Micrococcales</taxon>
        <taxon>Micrococcaceae</taxon>
        <taxon>Citricoccus</taxon>
    </lineage>
</organism>
<accession>A0ABV5FUN5</accession>
<dbReference type="EMBL" id="JBHMFI010000001">
    <property type="protein sequence ID" value="MFB9070345.1"/>
    <property type="molecule type" value="Genomic_DNA"/>
</dbReference>
<keyword evidence="3" id="KW-1185">Reference proteome</keyword>
<proteinExistence type="predicted"/>
<dbReference type="Proteomes" id="UP001589575">
    <property type="component" value="Unassembled WGS sequence"/>
</dbReference>
<evidence type="ECO:0000313" key="3">
    <source>
        <dbReference type="Proteomes" id="UP001589575"/>
    </source>
</evidence>
<feature type="compositionally biased region" description="Polar residues" evidence="1">
    <location>
        <begin position="45"/>
        <end position="54"/>
    </location>
</feature>
<reference evidence="2 3" key="1">
    <citation type="submission" date="2024-09" db="EMBL/GenBank/DDBJ databases">
        <authorList>
            <person name="Sun Q."/>
            <person name="Mori K."/>
        </authorList>
    </citation>
    <scope>NUCLEOTIDE SEQUENCE [LARGE SCALE GENOMIC DNA]</scope>
    <source>
        <strain evidence="2 3">CCM 7609</strain>
    </source>
</reference>
<evidence type="ECO:0000256" key="1">
    <source>
        <dbReference type="SAM" id="MobiDB-lite"/>
    </source>
</evidence>
<gene>
    <name evidence="2" type="ORF">ACFFX0_03750</name>
</gene>
<comment type="caution">
    <text evidence="2">The sequence shown here is derived from an EMBL/GenBank/DDBJ whole genome shotgun (WGS) entry which is preliminary data.</text>
</comment>
<feature type="region of interest" description="Disordered" evidence="1">
    <location>
        <begin position="1"/>
        <end position="107"/>
    </location>
</feature>
<sequence length="107" mass="10747">MPSVPGGAPSRERTPVVSAGSAHRSGSPPGGTRKCPGDPLPEIQVSCTSTTSVTDAAPRGGPAGSAASRAGCESCSPARSPAMRSRPDTPALWRSPRCRPGRPAVES</sequence>
<feature type="compositionally biased region" description="Low complexity" evidence="1">
    <location>
        <begin position="56"/>
        <end position="71"/>
    </location>
</feature>
<protein>
    <submittedName>
        <fullName evidence="2">Uncharacterized protein</fullName>
    </submittedName>
</protein>
<name>A0ABV5FUN5_9MICC</name>
<evidence type="ECO:0000313" key="2">
    <source>
        <dbReference type="EMBL" id="MFB9070345.1"/>
    </source>
</evidence>